<gene>
    <name evidence="11" type="ORF">ONB1V03_LOCUS3672</name>
</gene>
<evidence type="ECO:0000256" key="1">
    <source>
        <dbReference type="ARBA" id="ARBA00004173"/>
    </source>
</evidence>
<dbReference type="InterPro" id="IPR004143">
    <property type="entry name" value="BPL_LPL_catalytic"/>
</dbReference>
<feature type="site" description="Lowers pKa of active site Cys" evidence="9">
    <location>
        <position position="151"/>
    </location>
</feature>
<dbReference type="FunFam" id="3.30.930.10:FF:000035">
    <property type="entry name" value="Putative lipoyltransferase 2, mitochondrial"/>
    <property type="match status" value="1"/>
</dbReference>
<feature type="active site" description="Acyl-thioester intermediate" evidence="7">
    <location>
        <position position="185"/>
    </location>
</feature>
<dbReference type="GO" id="GO:0005739">
    <property type="term" value="C:mitochondrion"/>
    <property type="evidence" value="ECO:0007669"/>
    <property type="project" value="UniProtKB-SubCell"/>
</dbReference>
<accession>A0A7R9LLB6</accession>
<feature type="binding site" evidence="8">
    <location>
        <begin position="167"/>
        <end position="169"/>
    </location>
    <ligand>
        <name>substrate</name>
    </ligand>
</feature>
<keyword evidence="5 6" id="KW-0012">Acyltransferase</keyword>
<evidence type="ECO:0000256" key="3">
    <source>
        <dbReference type="ARBA" id="ARBA00007907"/>
    </source>
</evidence>
<evidence type="ECO:0000256" key="5">
    <source>
        <dbReference type="ARBA" id="ARBA00023315"/>
    </source>
</evidence>
<evidence type="ECO:0000256" key="2">
    <source>
        <dbReference type="ARBA" id="ARBA00004821"/>
    </source>
</evidence>
<dbReference type="NCBIfam" id="NF010925">
    <property type="entry name" value="PRK14345.1"/>
    <property type="match status" value="1"/>
</dbReference>
<dbReference type="PIRSF" id="PIRSF016262">
    <property type="entry name" value="LPLase"/>
    <property type="match status" value="1"/>
</dbReference>
<dbReference type="CDD" id="cd16444">
    <property type="entry name" value="LipB"/>
    <property type="match status" value="1"/>
</dbReference>
<dbReference type="SUPFAM" id="SSF55681">
    <property type="entry name" value="Class II aaRS and biotin synthetases"/>
    <property type="match status" value="1"/>
</dbReference>
<dbReference type="HAMAP" id="MF_00013">
    <property type="entry name" value="LipB"/>
    <property type="match status" value="1"/>
</dbReference>
<dbReference type="PROSITE" id="PS51733">
    <property type="entry name" value="BPL_LPL_CATALYTIC"/>
    <property type="match status" value="1"/>
</dbReference>
<protein>
    <recommendedName>
        <fullName evidence="6">Octanoyl-[acyl-carrier-protein]:protein N-octanoyltransferase LIPT2, mitochondrial</fullName>
        <ecNumber evidence="6">2.3.1.181</ecNumber>
    </recommendedName>
</protein>
<dbReference type="NCBIfam" id="TIGR00214">
    <property type="entry name" value="lipB"/>
    <property type="match status" value="1"/>
</dbReference>
<name>A0A7R9LLB6_9ACAR</name>
<dbReference type="OrthoDB" id="19908at2759"/>
<dbReference type="InterPro" id="IPR000544">
    <property type="entry name" value="Octanoyltransferase"/>
</dbReference>
<dbReference type="PANTHER" id="PTHR10993:SF7">
    <property type="entry name" value="LIPOYLTRANSFERASE 2, MITOCHONDRIAL-RELATED"/>
    <property type="match status" value="1"/>
</dbReference>
<evidence type="ECO:0000256" key="8">
    <source>
        <dbReference type="PIRSR" id="PIRSR016262-2"/>
    </source>
</evidence>
<comment type="subcellular location">
    <subcellularLocation>
        <location evidence="1 6">Mitochondrion</location>
    </subcellularLocation>
</comment>
<dbReference type="InterPro" id="IPR045864">
    <property type="entry name" value="aa-tRNA-synth_II/BPL/LPL"/>
</dbReference>
<evidence type="ECO:0000313" key="12">
    <source>
        <dbReference type="Proteomes" id="UP000728032"/>
    </source>
</evidence>
<comment type="catalytic activity">
    <reaction evidence="6">
        <text>octanoyl-[ACP] + L-lysyl-[protein] = N(6)-octanoyl-L-lysyl-[protein] + holo-[ACP] + H(+)</text>
        <dbReference type="Rhea" id="RHEA:17665"/>
        <dbReference type="Rhea" id="RHEA-COMP:9636"/>
        <dbReference type="Rhea" id="RHEA-COMP:9685"/>
        <dbReference type="Rhea" id="RHEA-COMP:9752"/>
        <dbReference type="Rhea" id="RHEA-COMP:9928"/>
        <dbReference type="ChEBI" id="CHEBI:15378"/>
        <dbReference type="ChEBI" id="CHEBI:29969"/>
        <dbReference type="ChEBI" id="CHEBI:64479"/>
        <dbReference type="ChEBI" id="CHEBI:78463"/>
        <dbReference type="ChEBI" id="CHEBI:78809"/>
        <dbReference type="EC" id="2.3.1.181"/>
    </reaction>
</comment>
<dbReference type="PROSITE" id="PS01313">
    <property type="entry name" value="LIPB"/>
    <property type="match status" value="1"/>
</dbReference>
<dbReference type="InterPro" id="IPR020605">
    <property type="entry name" value="Octanoyltransferase_CS"/>
</dbReference>
<dbReference type="Pfam" id="PF21948">
    <property type="entry name" value="LplA-B_cat"/>
    <property type="match status" value="1"/>
</dbReference>
<keyword evidence="6" id="KW-0496">Mitochondrion</keyword>
<feature type="domain" description="BPL/LPL catalytic" evidence="10">
    <location>
        <begin position="38"/>
        <end position="224"/>
    </location>
</feature>
<dbReference type="EMBL" id="OC915959">
    <property type="protein sequence ID" value="CAD7642589.1"/>
    <property type="molecule type" value="Genomic_DNA"/>
</dbReference>
<keyword evidence="12" id="KW-1185">Reference proteome</keyword>
<proteinExistence type="inferred from homology"/>
<evidence type="ECO:0000256" key="7">
    <source>
        <dbReference type="PIRSR" id="PIRSR016262-1"/>
    </source>
</evidence>
<evidence type="ECO:0000256" key="6">
    <source>
        <dbReference type="PIRNR" id="PIRNR016262"/>
    </source>
</evidence>
<dbReference type="PANTHER" id="PTHR10993">
    <property type="entry name" value="OCTANOYLTRANSFERASE"/>
    <property type="match status" value="1"/>
</dbReference>
<feature type="binding site" evidence="8">
    <location>
        <begin position="83"/>
        <end position="90"/>
    </location>
    <ligand>
        <name>substrate</name>
    </ligand>
</feature>
<comment type="function">
    <text evidence="6">Catalyzes the transfer of endogenously produced octanoic acid from octanoyl-acyl-carrier-protein onto the lipoyl domains of lipoate-dependent enzymes. Lipoyl-ACP can also act as a substrate although octanoyl-ACP is likely to be the physiological substrate.</text>
</comment>
<feature type="binding site" evidence="8">
    <location>
        <begin position="154"/>
        <end position="156"/>
    </location>
    <ligand>
        <name>substrate</name>
    </ligand>
</feature>
<evidence type="ECO:0000313" key="11">
    <source>
        <dbReference type="EMBL" id="CAD7642589.1"/>
    </source>
</evidence>
<evidence type="ECO:0000256" key="9">
    <source>
        <dbReference type="PIRSR" id="PIRSR016262-3"/>
    </source>
</evidence>
<dbReference type="Proteomes" id="UP000728032">
    <property type="component" value="Unassembled WGS sequence"/>
</dbReference>
<organism evidence="11">
    <name type="scientific">Oppiella nova</name>
    <dbReference type="NCBI Taxonomy" id="334625"/>
    <lineage>
        <taxon>Eukaryota</taxon>
        <taxon>Metazoa</taxon>
        <taxon>Ecdysozoa</taxon>
        <taxon>Arthropoda</taxon>
        <taxon>Chelicerata</taxon>
        <taxon>Arachnida</taxon>
        <taxon>Acari</taxon>
        <taxon>Acariformes</taxon>
        <taxon>Sarcoptiformes</taxon>
        <taxon>Oribatida</taxon>
        <taxon>Brachypylina</taxon>
        <taxon>Oppioidea</taxon>
        <taxon>Oppiidae</taxon>
        <taxon>Oppiella</taxon>
    </lineage>
</organism>
<dbReference type="GO" id="GO:0033819">
    <property type="term" value="F:lipoyl(octanoyl) transferase activity"/>
    <property type="evidence" value="ECO:0007669"/>
    <property type="project" value="UniProtKB-EC"/>
</dbReference>
<comment type="similarity">
    <text evidence="3 6">Belongs to the LipB family.</text>
</comment>
<keyword evidence="4 6" id="KW-0808">Transferase</keyword>
<evidence type="ECO:0000259" key="10">
    <source>
        <dbReference type="PROSITE" id="PS51733"/>
    </source>
</evidence>
<comment type="pathway">
    <text evidence="2 6">Protein modification; protein lipoylation via endogenous pathway; protein N(6)-(lipoyl)lysine from octanoyl-[acyl-carrier-protein]: step 1/2.</text>
</comment>
<dbReference type="AlphaFoldDB" id="A0A7R9LLB6"/>
<evidence type="ECO:0000256" key="4">
    <source>
        <dbReference type="ARBA" id="ARBA00022679"/>
    </source>
</evidence>
<dbReference type="GO" id="GO:0009249">
    <property type="term" value="P:protein lipoylation"/>
    <property type="evidence" value="ECO:0007669"/>
    <property type="project" value="InterPro"/>
</dbReference>
<dbReference type="EC" id="2.3.1.181" evidence="6"/>
<dbReference type="Gene3D" id="3.30.930.10">
    <property type="entry name" value="Bira Bifunctional Protein, Domain 2"/>
    <property type="match status" value="1"/>
</dbReference>
<sequence>MRTLVRVLNLKQMSYLKAYDIQISVMNDIKNSLKCGSSEVNNTLILVEHKPVYTIGVRSKPYEDLHLEKRLKGLGAEFVRTNRGGLITFHGSGQLVVYPVLYLGSFDTLNRSIRCYVRSLETTLIHLCHSFGVKTSVVEGLPGVWVDNDRKIAAIGIHCSNSVTTHGLALNCNVHLKWFEEVVPCGLSDKTVTSLSRELKRDVSVEEVIPRFLDSFQSNFKCDFK</sequence>
<dbReference type="EMBL" id="CAJPVJ010001134">
    <property type="protein sequence ID" value="CAG2164112.1"/>
    <property type="molecule type" value="Genomic_DNA"/>
</dbReference>
<reference evidence="11" key="1">
    <citation type="submission" date="2020-11" db="EMBL/GenBank/DDBJ databases">
        <authorList>
            <person name="Tran Van P."/>
        </authorList>
    </citation>
    <scope>NUCLEOTIDE SEQUENCE</scope>
</reference>
<dbReference type="UniPathway" id="UPA00538">
    <property type="reaction ID" value="UER00592"/>
</dbReference>